<dbReference type="SUPFAM" id="SSF51735">
    <property type="entry name" value="NAD(P)-binding Rossmann-fold domains"/>
    <property type="match status" value="1"/>
</dbReference>
<dbReference type="InterPro" id="IPR036291">
    <property type="entry name" value="NAD(P)-bd_dom_sf"/>
</dbReference>
<keyword evidence="4" id="KW-0520">NAD</keyword>
<keyword evidence="5" id="KW-0627">Porphyrin biosynthesis</keyword>
<comment type="pathway">
    <text evidence="1">Porphyrin-containing compound metabolism; siroheme biosynthesis; sirohydrochlorin from precorrin-2: step 1/1.</text>
</comment>
<reference evidence="8 9" key="1">
    <citation type="submission" date="2020-05" db="EMBL/GenBank/DDBJ databases">
        <authorList>
            <person name="Zhang R."/>
        </authorList>
    </citation>
    <scope>NUCLEOTIDE SEQUENCE [LARGE SCALE GENOMIC DNA]</scope>
    <source>
        <strain evidence="8 9">DSM 28986</strain>
    </source>
</reference>
<evidence type="ECO:0000313" key="8">
    <source>
        <dbReference type="EMBL" id="NOL60125.1"/>
    </source>
</evidence>
<evidence type="ECO:0000259" key="7">
    <source>
        <dbReference type="Pfam" id="PF14824"/>
    </source>
</evidence>
<dbReference type="Proteomes" id="UP000546917">
    <property type="component" value="Unassembled WGS sequence"/>
</dbReference>
<gene>
    <name evidence="8" type="ORF">HLB00_04655</name>
</gene>
<dbReference type="GO" id="GO:0043115">
    <property type="term" value="F:precorrin-2 dehydrogenase activity"/>
    <property type="evidence" value="ECO:0007669"/>
    <property type="project" value="UniProtKB-EC"/>
</dbReference>
<comment type="caution">
    <text evidence="8">The sequence shown here is derived from an EMBL/GenBank/DDBJ whole genome shotgun (WGS) entry which is preliminary data.</text>
</comment>
<dbReference type="SUPFAM" id="SSF75615">
    <property type="entry name" value="Siroheme synthase middle domains-like"/>
    <property type="match status" value="1"/>
</dbReference>
<dbReference type="Gene3D" id="3.40.50.720">
    <property type="entry name" value="NAD(P)-binding Rossmann-like Domain"/>
    <property type="match status" value="1"/>
</dbReference>
<evidence type="ECO:0000256" key="4">
    <source>
        <dbReference type="ARBA" id="ARBA00023027"/>
    </source>
</evidence>
<evidence type="ECO:0000256" key="5">
    <source>
        <dbReference type="ARBA" id="ARBA00023244"/>
    </source>
</evidence>
<dbReference type="PANTHER" id="PTHR35330:SF1">
    <property type="entry name" value="SIROHEME BIOSYNTHESIS PROTEIN MET8"/>
    <property type="match status" value="1"/>
</dbReference>
<evidence type="ECO:0000256" key="6">
    <source>
        <dbReference type="ARBA" id="ARBA00047561"/>
    </source>
</evidence>
<dbReference type="InterPro" id="IPR006367">
    <property type="entry name" value="Sirohaem_synthase_N"/>
</dbReference>
<dbReference type="InterPro" id="IPR028281">
    <property type="entry name" value="Sirohaem_synthase_central"/>
</dbReference>
<dbReference type="GO" id="GO:0019354">
    <property type="term" value="P:siroheme biosynthetic process"/>
    <property type="evidence" value="ECO:0007669"/>
    <property type="project" value="UniProtKB-UniPathway"/>
</dbReference>
<evidence type="ECO:0000256" key="1">
    <source>
        <dbReference type="ARBA" id="ARBA00005010"/>
    </source>
</evidence>
<protein>
    <recommendedName>
        <fullName evidence="2">precorrin-2 dehydrogenase</fullName>
        <ecNumber evidence="2">1.3.1.76</ecNumber>
    </recommendedName>
</protein>
<accession>A0A7K4FMH0</accession>
<organism evidence="8 9">
    <name type="scientific">Ferroplasma acidiphilum</name>
    <dbReference type="NCBI Taxonomy" id="74969"/>
    <lineage>
        <taxon>Archaea</taxon>
        <taxon>Methanobacteriati</taxon>
        <taxon>Thermoplasmatota</taxon>
        <taxon>Thermoplasmata</taxon>
        <taxon>Thermoplasmatales</taxon>
        <taxon>Ferroplasmaceae</taxon>
        <taxon>Ferroplasma</taxon>
    </lineage>
</organism>
<dbReference type="Pfam" id="PF14824">
    <property type="entry name" value="Sirohm_synth_M"/>
    <property type="match status" value="1"/>
</dbReference>
<dbReference type="InterPro" id="IPR028161">
    <property type="entry name" value="Met8-like"/>
</dbReference>
<evidence type="ECO:0000256" key="3">
    <source>
        <dbReference type="ARBA" id="ARBA00023002"/>
    </source>
</evidence>
<sequence length="167" mass="18627">MIFNIKITGKKVLFAGGGKIAEAKIKKLIKESPEISVIAPEVTEYIRTLGKGGKINIIEREIRIDDITENYFLVICATSNQGLNRKISIECRKLGILHDDLSNHRNSDIMMVASTIIGNLTLSISTDGMAPAIARRLKTELEEDLIHNSNNFEEDIKTIYNKKNVDA</sequence>
<dbReference type="AlphaFoldDB" id="A0A7K4FMH0"/>
<dbReference type="Pfam" id="PF13241">
    <property type="entry name" value="NAD_binding_7"/>
    <property type="match status" value="1"/>
</dbReference>
<dbReference type="GO" id="GO:0004325">
    <property type="term" value="F:ferrochelatase activity"/>
    <property type="evidence" value="ECO:0007669"/>
    <property type="project" value="InterPro"/>
</dbReference>
<proteinExistence type="predicted"/>
<dbReference type="Gene3D" id="3.30.160.110">
    <property type="entry name" value="Siroheme synthase, domain 2"/>
    <property type="match status" value="1"/>
</dbReference>
<evidence type="ECO:0000313" key="9">
    <source>
        <dbReference type="Proteomes" id="UP000546917"/>
    </source>
</evidence>
<dbReference type="EMBL" id="JABGBP010000162">
    <property type="protein sequence ID" value="NOL60125.1"/>
    <property type="molecule type" value="Genomic_DNA"/>
</dbReference>
<keyword evidence="3" id="KW-0560">Oxidoreductase</keyword>
<name>A0A7K4FMH0_9ARCH</name>
<dbReference type="UniPathway" id="UPA00262">
    <property type="reaction ID" value="UER00222"/>
</dbReference>
<dbReference type="RefSeq" id="WP_171481553.1">
    <property type="nucleotide sequence ID" value="NZ_JABGBP010000162.1"/>
</dbReference>
<dbReference type="PANTHER" id="PTHR35330">
    <property type="entry name" value="SIROHEME BIOSYNTHESIS PROTEIN MET8"/>
    <property type="match status" value="1"/>
</dbReference>
<comment type="catalytic activity">
    <reaction evidence="6">
        <text>precorrin-2 + NAD(+) = sirohydrochlorin + NADH + 2 H(+)</text>
        <dbReference type="Rhea" id="RHEA:15613"/>
        <dbReference type="ChEBI" id="CHEBI:15378"/>
        <dbReference type="ChEBI" id="CHEBI:57540"/>
        <dbReference type="ChEBI" id="CHEBI:57945"/>
        <dbReference type="ChEBI" id="CHEBI:58351"/>
        <dbReference type="ChEBI" id="CHEBI:58827"/>
        <dbReference type="EC" id="1.3.1.76"/>
    </reaction>
</comment>
<dbReference type="NCBIfam" id="TIGR01470">
    <property type="entry name" value="cysG_Nterm"/>
    <property type="match status" value="1"/>
</dbReference>
<dbReference type="EC" id="1.3.1.76" evidence="2"/>
<feature type="domain" description="Siroheme synthase central" evidence="7">
    <location>
        <begin position="118"/>
        <end position="143"/>
    </location>
</feature>
<evidence type="ECO:0000256" key="2">
    <source>
        <dbReference type="ARBA" id="ARBA00012400"/>
    </source>
</evidence>